<comment type="subcellular location">
    <subcellularLocation>
        <location evidence="1">Nucleus</location>
        <location evidence="1">Nucleolus</location>
    </subcellularLocation>
</comment>
<dbReference type="HOGENOM" id="CLU_090035_1_0_1"/>
<organism evidence="6 7">
    <name type="scientific">Verruconis gallopava</name>
    <dbReference type="NCBI Taxonomy" id="253628"/>
    <lineage>
        <taxon>Eukaryota</taxon>
        <taxon>Fungi</taxon>
        <taxon>Dikarya</taxon>
        <taxon>Ascomycota</taxon>
        <taxon>Pezizomycotina</taxon>
        <taxon>Dothideomycetes</taxon>
        <taxon>Pleosporomycetidae</taxon>
        <taxon>Venturiales</taxon>
        <taxon>Sympoventuriaceae</taxon>
        <taxon>Verruconis</taxon>
    </lineage>
</organism>
<protein>
    <recommendedName>
        <fullName evidence="3">Ribosome biogenesis protein SLX9</fullName>
    </recommendedName>
</protein>
<evidence type="ECO:0000256" key="3">
    <source>
        <dbReference type="ARBA" id="ARBA00021321"/>
    </source>
</evidence>
<evidence type="ECO:0000256" key="2">
    <source>
        <dbReference type="ARBA" id="ARBA00011022"/>
    </source>
</evidence>
<keyword evidence="7" id="KW-1185">Reference proteome</keyword>
<feature type="region of interest" description="Disordered" evidence="5">
    <location>
        <begin position="86"/>
        <end position="109"/>
    </location>
</feature>
<dbReference type="AlphaFoldDB" id="A0A0D2APY3"/>
<dbReference type="Pfam" id="PF15341">
    <property type="entry name" value="SLX9"/>
    <property type="match status" value="1"/>
</dbReference>
<evidence type="ECO:0000313" key="6">
    <source>
        <dbReference type="EMBL" id="KIW08545.1"/>
    </source>
</evidence>
<reference evidence="6 7" key="1">
    <citation type="submission" date="2015-01" db="EMBL/GenBank/DDBJ databases">
        <title>The Genome Sequence of Ochroconis gallopava CBS43764.</title>
        <authorList>
            <consortium name="The Broad Institute Genomics Platform"/>
            <person name="Cuomo C."/>
            <person name="de Hoog S."/>
            <person name="Gorbushina A."/>
            <person name="Stielow B."/>
            <person name="Teixiera M."/>
            <person name="Abouelleil A."/>
            <person name="Chapman S.B."/>
            <person name="Priest M."/>
            <person name="Young S.K."/>
            <person name="Wortman J."/>
            <person name="Nusbaum C."/>
            <person name="Birren B."/>
        </authorList>
    </citation>
    <scope>NUCLEOTIDE SEQUENCE [LARGE SCALE GENOMIC DNA]</scope>
    <source>
        <strain evidence="6 7">CBS 43764</strain>
    </source>
</reference>
<evidence type="ECO:0000256" key="5">
    <source>
        <dbReference type="SAM" id="MobiDB-lite"/>
    </source>
</evidence>
<dbReference type="EMBL" id="KN847530">
    <property type="protein sequence ID" value="KIW08545.1"/>
    <property type="molecule type" value="Genomic_DNA"/>
</dbReference>
<sequence>MAPVKPTSKEKRRGVDPLAIKQRTGYQARATDSVFTTTKKDKQLMKRSIFMSKVLDAGVKKHKRRRPGKKLVANLESLEDAIQDVADSSAQRPPQMRNVREGRGQAKRMEKVLKDERDRFGKNLAVLSASSQSAAQGASSTGSKFAALRAHIQANMSSAAPAAGGG</sequence>
<keyword evidence="4" id="KW-0539">Nucleus</keyword>
<comment type="similarity">
    <text evidence="2">Belongs to the SLX9 family.</text>
</comment>
<feature type="compositionally biased region" description="Basic and acidic residues" evidence="5">
    <location>
        <begin position="98"/>
        <end position="109"/>
    </location>
</feature>
<dbReference type="GO" id="GO:0030686">
    <property type="term" value="C:90S preribosome"/>
    <property type="evidence" value="ECO:0007669"/>
    <property type="project" value="InterPro"/>
</dbReference>
<dbReference type="GO" id="GO:0030688">
    <property type="term" value="C:preribosome, small subunit precursor"/>
    <property type="evidence" value="ECO:0007669"/>
    <property type="project" value="InterPro"/>
</dbReference>
<dbReference type="GO" id="GO:0005730">
    <property type="term" value="C:nucleolus"/>
    <property type="evidence" value="ECO:0007669"/>
    <property type="project" value="UniProtKB-SubCell"/>
</dbReference>
<dbReference type="GO" id="GO:0000462">
    <property type="term" value="P:maturation of SSU-rRNA from tricistronic rRNA transcript (SSU-rRNA, 5.8S rRNA, LSU-rRNA)"/>
    <property type="evidence" value="ECO:0007669"/>
    <property type="project" value="InterPro"/>
</dbReference>
<dbReference type="GeneID" id="27308486"/>
<dbReference type="InParanoid" id="A0A0D2APY3"/>
<name>A0A0D2APY3_9PEZI</name>
<dbReference type="Proteomes" id="UP000053259">
    <property type="component" value="Unassembled WGS sequence"/>
</dbReference>
<proteinExistence type="inferred from homology"/>
<evidence type="ECO:0000256" key="1">
    <source>
        <dbReference type="ARBA" id="ARBA00004604"/>
    </source>
</evidence>
<dbReference type="InterPro" id="IPR028160">
    <property type="entry name" value="Slx9-like"/>
</dbReference>
<evidence type="ECO:0000313" key="7">
    <source>
        <dbReference type="Proteomes" id="UP000053259"/>
    </source>
</evidence>
<evidence type="ECO:0000256" key="4">
    <source>
        <dbReference type="ARBA" id="ARBA00023242"/>
    </source>
</evidence>
<dbReference type="OrthoDB" id="5429132at2759"/>
<dbReference type="RefSeq" id="XP_016218414.1">
    <property type="nucleotide sequence ID" value="XM_016353261.1"/>
</dbReference>
<dbReference type="VEuPathDB" id="FungiDB:PV09_00513"/>
<accession>A0A0D2APY3</accession>
<gene>
    <name evidence="6" type="ORF">PV09_00513</name>
</gene>